<dbReference type="InterPro" id="IPR006162">
    <property type="entry name" value="Ppantetheine_attach_site"/>
</dbReference>
<dbReference type="InterPro" id="IPR020806">
    <property type="entry name" value="PKS_PP-bd"/>
</dbReference>
<dbReference type="GO" id="GO:0016874">
    <property type="term" value="F:ligase activity"/>
    <property type="evidence" value="ECO:0007669"/>
    <property type="project" value="UniProtKB-KW"/>
</dbReference>
<dbReference type="Proteomes" id="UP000248961">
    <property type="component" value="Unassembled WGS sequence"/>
</dbReference>
<dbReference type="InterPro" id="IPR045851">
    <property type="entry name" value="AMP-bd_C_sf"/>
</dbReference>
<dbReference type="FunFam" id="3.30.300.30:FF:000015">
    <property type="entry name" value="Nonribosomal peptide synthase SidD"/>
    <property type="match status" value="2"/>
</dbReference>
<proteinExistence type="inferred from homology"/>
<dbReference type="OrthoDB" id="416786at2759"/>
<dbReference type="PROSITE" id="PS50075">
    <property type="entry name" value="CARRIER"/>
    <property type="match status" value="1"/>
</dbReference>
<sequence>MLAVLNAGATVVVLDASHPVSRYSLMISGVSASLILVGERQRHLFSERTEQDLVVDAAFIESLPSDQHLPTEESSGSDIASVIYTSGSTGVPKGSLLSHSAVSTSMDAHGCALNIGSSSRVLQFASDSTIATALRNASFTARGTAPSERTGQSPSLSAKACPATCGWLNRDKITPVGCAGELLVEGPLVSVRYLNDGEKTRQSFIEDPSWALINGKRTGRRFYKTVDLVRYTTAGSLDYRGRKDHQLKIHGQHAEIGGIEHQLLRGGEFEHGLVLLPESGAVRQCLVAVVSPTTSSSGNDSMQLVTVLDRAHASSQLRRLRSPPIGDLPSYMNPSVWCVVSSIALNTLRKMDRKLVSRWVKEMDKESLQEANTLAADDERTAAARNDNEAQLQQLVAEVLNRSHEQILLNRSFVSLGGDSITAMQLVARARATTERAVSLAEEKPDMVFPLTPVQHMYFKMSGQQPTHFNQSFFLRITRPLVARRSMLRARFHKTEDNSTFTQLICGEIEGSFRYRGHEQLDRPAVAAVMGASERTLDITSGPVFSADYFDSPGKQLLFLRILMQELQEYLQSGRLADTQPSVSFQSWSCLPAQYAGENLSIESVLPSEVPTANIQYWGLSSRENSYATASRQSFTLSAEHTSALLGSANQAYNTDPVDLFVASLMQSFAQTFRVRETPSVFLEGHGREPMDPPLICPALDIVETVRRLKDRRRQLLSNVWQYSTARYLARGSGTGNAFPDHLPMEVLFNYMGQYQQLERTDALLHEEPRIDLPGLEDITGDVTRLAFFEVSAVINNGIARFDFTFSDQMRHQTKISHWIETFQETLTEAATRLASHGSRENAHSLDRLRKGTLADAGLLHLGVVEEIYLYSPMQQGLLLSQSKSDGIYQLRFTFDVSSKQATVTAQELFDAWQQVVDRQPILRTFFVDAISPNVLFEPGGVEQARRPHRAHKGPSPSSTRRRFYKTGDLVHYYADGTLQYLGRKDSQVKVAVELVQPPGRADRTLAAFICFSETISVDQESSDRLLLPMTDSRRSNVVSNLEAQAHAMPAYMIPTFFVPLHHLPLNLSAKTDRSKLRRLLDHASVKALQTSCLASETPKQPPSSPLESRLDTPLEPSARPPHTRRSASPIPLAAREGGLAFSGAELFQAQTIAQVAKIAEYISEDDRTSGSDSVELLTLIDDAHILAPSVGKS</sequence>
<dbReference type="SMART" id="SM00823">
    <property type="entry name" value="PKS_PP"/>
    <property type="match status" value="1"/>
</dbReference>
<dbReference type="InterPro" id="IPR023213">
    <property type="entry name" value="CAT-like_dom_sf"/>
</dbReference>
<dbReference type="InterPro" id="IPR000873">
    <property type="entry name" value="AMP-dep_synth/lig_dom"/>
</dbReference>
<dbReference type="Gene3D" id="3.40.50.980">
    <property type="match status" value="2"/>
</dbReference>
<organism evidence="7 8">
    <name type="scientific">Aspergillus homomorphus (strain CBS 101889)</name>
    <dbReference type="NCBI Taxonomy" id="1450537"/>
    <lineage>
        <taxon>Eukaryota</taxon>
        <taxon>Fungi</taxon>
        <taxon>Dikarya</taxon>
        <taxon>Ascomycota</taxon>
        <taxon>Pezizomycotina</taxon>
        <taxon>Eurotiomycetes</taxon>
        <taxon>Eurotiomycetidae</taxon>
        <taxon>Eurotiales</taxon>
        <taxon>Aspergillaceae</taxon>
        <taxon>Aspergillus</taxon>
        <taxon>Aspergillus subgen. Circumdati</taxon>
    </lineage>
</organism>
<dbReference type="PANTHER" id="PTHR45398">
    <property type="match status" value="1"/>
</dbReference>
<dbReference type="SUPFAM" id="SSF47336">
    <property type="entry name" value="ACP-like"/>
    <property type="match status" value="1"/>
</dbReference>
<evidence type="ECO:0000313" key="7">
    <source>
        <dbReference type="EMBL" id="RAL08800.1"/>
    </source>
</evidence>
<comment type="similarity">
    <text evidence="4">Belongs to the NRP synthetase family.</text>
</comment>
<dbReference type="InterPro" id="IPR036736">
    <property type="entry name" value="ACP-like_sf"/>
</dbReference>
<dbReference type="InterPro" id="IPR020845">
    <property type="entry name" value="AMP-binding_CS"/>
</dbReference>
<dbReference type="PROSITE" id="PS00012">
    <property type="entry name" value="PHOSPHOPANTETHEINE"/>
    <property type="match status" value="1"/>
</dbReference>
<evidence type="ECO:0000256" key="3">
    <source>
        <dbReference type="ARBA" id="ARBA00022598"/>
    </source>
</evidence>
<evidence type="ECO:0000256" key="5">
    <source>
        <dbReference type="SAM" id="MobiDB-lite"/>
    </source>
</evidence>
<dbReference type="VEuPathDB" id="FungiDB:BO97DRAFT_417274"/>
<gene>
    <name evidence="7" type="ORF">BO97DRAFT_417274</name>
</gene>
<dbReference type="Gene3D" id="3.30.300.30">
    <property type="match status" value="2"/>
</dbReference>
<dbReference type="SUPFAM" id="SSF52777">
    <property type="entry name" value="CoA-dependent acyltransferases"/>
    <property type="match status" value="3"/>
</dbReference>
<dbReference type="PANTHER" id="PTHR45398:SF1">
    <property type="entry name" value="ENZYME, PUTATIVE (JCVI)-RELATED"/>
    <property type="match status" value="1"/>
</dbReference>
<dbReference type="EMBL" id="KZ824309">
    <property type="protein sequence ID" value="RAL08800.1"/>
    <property type="molecule type" value="Genomic_DNA"/>
</dbReference>
<evidence type="ECO:0000313" key="8">
    <source>
        <dbReference type="Proteomes" id="UP000248961"/>
    </source>
</evidence>
<reference evidence="7 8" key="1">
    <citation type="submission" date="2018-02" db="EMBL/GenBank/DDBJ databases">
        <title>The genomes of Aspergillus section Nigri reveals drivers in fungal speciation.</title>
        <authorList>
            <consortium name="DOE Joint Genome Institute"/>
            <person name="Vesth T.C."/>
            <person name="Nybo J."/>
            <person name="Theobald S."/>
            <person name="Brandl J."/>
            <person name="Frisvad J.C."/>
            <person name="Nielsen K.F."/>
            <person name="Lyhne E.K."/>
            <person name="Kogle M.E."/>
            <person name="Kuo A."/>
            <person name="Riley R."/>
            <person name="Clum A."/>
            <person name="Nolan M."/>
            <person name="Lipzen A."/>
            <person name="Salamov A."/>
            <person name="Henrissat B."/>
            <person name="Wiebenga A."/>
            <person name="De vries R.P."/>
            <person name="Grigoriev I.V."/>
            <person name="Mortensen U.H."/>
            <person name="Andersen M.R."/>
            <person name="Baker S.E."/>
        </authorList>
    </citation>
    <scope>NUCLEOTIDE SEQUENCE [LARGE SCALE GENOMIC DNA]</scope>
    <source>
        <strain evidence="7 8">CBS 101889</strain>
    </source>
</reference>
<dbReference type="GeneID" id="37200759"/>
<dbReference type="GO" id="GO:0031177">
    <property type="term" value="F:phosphopantetheine binding"/>
    <property type="evidence" value="ECO:0007669"/>
    <property type="project" value="InterPro"/>
</dbReference>
<feature type="domain" description="Carrier" evidence="6">
    <location>
        <begin position="383"/>
        <end position="465"/>
    </location>
</feature>
<dbReference type="RefSeq" id="XP_025547954.1">
    <property type="nucleotide sequence ID" value="XM_025696470.1"/>
</dbReference>
<dbReference type="Gene3D" id="2.30.38.10">
    <property type="entry name" value="Luciferase, Domain 3"/>
    <property type="match status" value="2"/>
</dbReference>
<dbReference type="Gene3D" id="3.30.559.30">
    <property type="entry name" value="Nonribosomal peptide synthetase, condensation domain"/>
    <property type="match status" value="1"/>
</dbReference>
<evidence type="ECO:0000256" key="4">
    <source>
        <dbReference type="ARBA" id="ARBA00029454"/>
    </source>
</evidence>
<evidence type="ECO:0000256" key="1">
    <source>
        <dbReference type="ARBA" id="ARBA00022450"/>
    </source>
</evidence>
<name>A0A395HM08_ASPHC</name>
<dbReference type="PROSITE" id="PS00455">
    <property type="entry name" value="AMP_BINDING"/>
    <property type="match status" value="1"/>
</dbReference>
<dbReference type="AlphaFoldDB" id="A0A395HM08"/>
<dbReference type="Gene3D" id="3.30.559.10">
    <property type="entry name" value="Chloramphenicol acetyltransferase-like domain"/>
    <property type="match status" value="2"/>
</dbReference>
<keyword evidence="1" id="KW-0596">Phosphopantetheine</keyword>
<feature type="region of interest" description="Disordered" evidence="5">
    <location>
        <begin position="1092"/>
        <end position="1130"/>
    </location>
</feature>
<dbReference type="STRING" id="1450537.A0A395HM08"/>
<dbReference type="SUPFAM" id="SSF56801">
    <property type="entry name" value="Acetyl-CoA synthetase-like"/>
    <property type="match status" value="2"/>
</dbReference>
<evidence type="ECO:0000256" key="2">
    <source>
        <dbReference type="ARBA" id="ARBA00022553"/>
    </source>
</evidence>
<keyword evidence="8" id="KW-1185">Reference proteome</keyword>
<protein>
    <submittedName>
        <fullName evidence="7">Acetyl-CoA synthetase-like protein</fullName>
    </submittedName>
</protein>
<accession>A0A395HM08</accession>
<keyword evidence="2" id="KW-0597">Phosphoprotein</keyword>
<evidence type="ECO:0000259" key="6">
    <source>
        <dbReference type="PROSITE" id="PS50075"/>
    </source>
</evidence>
<dbReference type="Gene3D" id="1.10.1200.10">
    <property type="entry name" value="ACP-like"/>
    <property type="match status" value="1"/>
</dbReference>
<keyword evidence="3" id="KW-0436">Ligase</keyword>
<dbReference type="InterPro" id="IPR009081">
    <property type="entry name" value="PP-bd_ACP"/>
</dbReference>
<dbReference type="Pfam" id="PF00550">
    <property type="entry name" value="PP-binding"/>
    <property type="match status" value="1"/>
</dbReference>
<dbReference type="Pfam" id="PF00501">
    <property type="entry name" value="AMP-binding"/>
    <property type="match status" value="1"/>
</dbReference>